<accession>A0ABN1EBD0</accession>
<sequence length="463" mass="48335">MLGSVLLLAGCGGVSETSAPPPSLTPPPAAPPPPVSTVAATLSIPLSDLSRLVNEKTPQRFADLKNQKLKCGIGDCTTTLSAVRTGPIAVTNRGTALALSVPFALNADLALPGPLAAVHTGINAAGQVNAVTAIGFGPDWLVRPNLGGSVQFANGRVKLGALNTDFTTIWNLNPELLSKPLLGVLDKEVSTAVVVRDPVAKLWAGVFAPVKLNTTPTTWLVLQPERIRVGVPAVQSNVLTMGLGIDVRARLVASDDKPAVTPTALPPPAPVNGPTNHFAVSVPVTLPYAEAARLALDVLKKNPPRSGTHTINVSKLEILPSGQDVVIAASFCIAEKYDPTEFLTGCGSGYLRGVPQYDAKSQTIRVVNVKYDVLTQNFMLSVMRGLAGDDLGKAMEKALQFKVGDQIAKVQAQVASSLSHPQGNVVAVSGQVKSFSTPTLSWTRDGFVTTFAAEGSVKAELHL</sequence>
<gene>
    <name evidence="1" type="ORF">GCM10008942_09400</name>
</gene>
<dbReference type="EMBL" id="BAAADD010000002">
    <property type="protein sequence ID" value="GAA0563085.1"/>
    <property type="molecule type" value="Genomic_DNA"/>
</dbReference>
<evidence type="ECO:0000313" key="1">
    <source>
        <dbReference type="EMBL" id="GAA0563085.1"/>
    </source>
</evidence>
<proteinExistence type="predicted"/>
<comment type="caution">
    <text evidence="1">The sequence shown here is derived from an EMBL/GenBank/DDBJ whole genome shotgun (WGS) entry which is preliminary data.</text>
</comment>
<evidence type="ECO:0008006" key="3">
    <source>
        <dbReference type="Google" id="ProtNLM"/>
    </source>
</evidence>
<dbReference type="InterPro" id="IPR025515">
    <property type="entry name" value="DUF4403"/>
</dbReference>
<dbReference type="RefSeq" id="WP_166932515.1">
    <property type="nucleotide sequence ID" value="NZ_BAAADD010000002.1"/>
</dbReference>
<reference evidence="1 2" key="1">
    <citation type="journal article" date="2019" name="Int. J. Syst. Evol. Microbiol.">
        <title>The Global Catalogue of Microorganisms (GCM) 10K type strain sequencing project: providing services to taxonomists for standard genome sequencing and annotation.</title>
        <authorList>
            <consortium name="The Broad Institute Genomics Platform"/>
            <consortium name="The Broad Institute Genome Sequencing Center for Infectious Disease"/>
            <person name="Wu L."/>
            <person name="Ma J."/>
        </authorList>
    </citation>
    <scope>NUCLEOTIDE SEQUENCE [LARGE SCALE GENOMIC DNA]</scope>
    <source>
        <strain evidence="1 2">JCM 15089</strain>
    </source>
</reference>
<name>A0ABN1EBD0_9PROT</name>
<organism evidence="1 2">
    <name type="scientific">Rhizomicrobium electricum</name>
    <dbReference type="NCBI Taxonomy" id="480070"/>
    <lineage>
        <taxon>Bacteria</taxon>
        <taxon>Pseudomonadati</taxon>
        <taxon>Pseudomonadota</taxon>
        <taxon>Alphaproteobacteria</taxon>
        <taxon>Micropepsales</taxon>
        <taxon>Micropepsaceae</taxon>
        <taxon>Rhizomicrobium</taxon>
    </lineage>
</organism>
<dbReference type="Pfam" id="PF14356">
    <property type="entry name" value="DUF4403"/>
    <property type="match status" value="1"/>
</dbReference>
<protein>
    <recommendedName>
        <fullName evidence="3">DUF4403 family protein</fullName>
    </recommendedName>
</protein>
<dbReference type="Proteomes" id="UP001499951">
    <property type="component" value="Unassembled WGS sequence"/>
</dbReference>
<evidence type="ECO:0000313" key="2">
    <source>
        <dbReference type="Proteomes" id="UP001499951"/>
    </source>
</evidence>
<keyword evidence="2" id="KW-1185">Reference proteome</keyword>